<evidence type="ECO:0008006" key="4">
    <source>
        <dbReference type="Google" id="ProtNLM"/>
    </source>
</evidence>
<accession>I5BVM3</accession>
<feature type="region of interest" description="Disordered" evidence="1">
    <location>
        <begin position="1"/>
        <end position="102"/>
    </location>
</feature>
<reference evidence="2 3" key="1">
    <citation type="submission" date="2012-05" db="EMBL/GenBank/DDBJ databases">
        <title>Genome sequence of Nitritalea halalkaliphila LW7.</title>
        <authorList>
            <person name="Jangir P.K."/>
            <person name="Singh A."/>
            <person name="Shivaji S."/>
            <person name="Sharma R."/>
        </authorList>
    </citation>
    <scope>NUCLEOTIDE SEQUENCE [LARGE SCALE GENOMIC DNA]</scope>
    <source>
        <strain evidence="2 3">LW7</strain>
    </source>
</reference>
<dbReference type="Proteomes" id="UP000005551">
    <property type="component" value="Unassembled WGS sequence"/>
</dbReference>
<organism evidence="2 3">
    <name type="scientific">Nitritalea halalkaliphila LW7</name>
    <dbReference type="NCBI Taxonomy" id="1189621"/>
    <lineage>
        <taxon>Bacteria</taxon>
        <taxon>Pseudomonadati</taxon>
        <taxon>Bacteroidota</taxon>
        <taxon>Cytophagia</taxon>
        <taxon>Cytophagales</taxon>
        <taxon>Cyclobacteriaceae</taxon>
        <taxon>Nitritalea</taxon>
    </lineage>
</organism>
<evidence type="ECO:0000313" key="2">
    <source>
        <dbReference type="EMBL" id="EIM73625.1"/>
    </source>
</evidence>
<dbReference type="EMBL" id="AJYA01000059">
    <property type="protein sequence ID" value="EIM73625.1"/>
    <property type="molecule type" value="Genomic_DNA"/>
</dbReference>
<feature type="compositionally biased region" description="Basic and acidic residues" evidence="1">
    <location>
        <begin position="1"/>
        <end position="18"/>
    </location>
</feature>
<feature type="compositionally biased region" description="Low complexity" evidence="1">
    <location>
        <begin position="57"/>
        <end position="69"/>
    </location>
</feature>
<dbReference type="STRING" id="1189621.A3SI_17709"/>
<gene>
    <name evidence="2" type="ORF">A3SI_17709</name>
</gene>
<evidence type="ECO:0000313" key="3">
    <source>
        <dbReference type="Proteomes" id="UP000005551"/>
    </source>
</evidence>
<dbReference type="RefSeq" id="WP_009057046.1">
    <property type="nucleotide sequence ID" value="NZ_AJYA01000059.1"/>
</dbReference>
<keyword evidence="3" id="KW-1185">Reference proteome</keyword>
<dbReference type="AlphaFoldDB" id="I5BVM3"/>
<protein>
    <recommendedName>
        <fullName evidence="4">TonB family protein</fullName>
    </recommendedName>
</protein>
<proteinExistence type="predicted"/>
<comment type="caution">
    <text evidence="2">The sequence shown here is derived from an EMBL/GenBank/DDBJ whole genome shotgun (WGS) entry which is preliminary data.</text>
</comment>
<evidence type="ECO:0000256" key="1">
    <source>
        <dbReference type="SAM" id="MobiDB-lite"/>
    </source>
</evidence>
<dbReference type="PATRIC" id="fig|1189621.3.peg.3680"/>
<name>I5BVM3_9BACT</name>
<sequence>MKGTEKPAEQVKPTERKTTATPTTDPKKGQAEETAVVAKEAPKVDQRAIFGGGGQSGSANRASSASGAGTDNQAGSAGRAEGTVDGRALMGSGTGQGNPGPASGYNLDLAGWDFASKPDISDRVSTRNGRIVFSITVDDSGKVVQAIPLEYNVSNEVLAYYRTVVNKVSFRRQAGAASADFSTGKITFIIKVD</sequence>